<keyword evidence="2" id="KW-0813">Transport</keyword>
<evidence type="ECO:0000256" key="7">
    <source>
        <dbReference type="ARBA" id="ARBA00023136"/>
    </source>
</evidence>
<keyword evidence="7 9" id="KW-0472">Membrane</keyword>
<evidence type="ECO:0000256" key="6">
    <source>
        <dbReference type="ARBA" id="ARBA00022989"/>
    </source>
</evidence>
<gene>
    <name evidence="11" type="ORF">NF556_05335</name>
</gene>
<evidence type="ECO:0000256" key="2">
    <source>
        <dbReference type="ARBA" id="ARBA00022448"/>
    </source>
</evidence>
<keyword evidence="6 9" id="KW-1133">Transmembrane helix</keyword>
<keyword evidence="5 9" id="KW-0812">Transmembrane</keyword>
<dbReference type="Proteomes" id="UP001056455">
    <property type="component" value="Chromosome"/>
</dbReference>
<evidence type="ECO:0000259" key="10">
    <source>
        <dbReference type="Pfam" id="PF04290"/>
    </source>
</evidence>
<dbReference type="Pfam" id="PF04290">
    <property type="entry name" value="DctQ"/>
    <property type="match status" value="1"/>
</dbReference>
<dbReference type="InterPro" id="IPR007387">
    <property type="entry name" value="TRAP_DctQ"/>
</dbReference>
<feature type="transmembrane region" description="Helical" evidence="9">
    <location>
        <begin position="100"/>
        <end position="121"/>
    </location>
</feature>
<feature type="transmembrane region" description="Helical" evidence="9">
    <location>
        <begin position="141"/>
        <end position="162"/>
    </location>
</feature>
<reference evidence="11" key="1">
    <citation type="submission" date="2022-06" db="EMBL/GenBank/DDBJ databases">
        <title>Ornithinimicrobium HY1793.</title>
        <authorList>
            <person name="Huang Y."/>
        </authorList>
    </citation>
    <scope>NUCLEOTIDE SEQUENCE</scope>
    <source>
        <strain evidence="11">HY1793</strain>
    </source>
</reference>
<evidence type="ECO:0000313" key="12">
    <source>
        <dbReference type="Proteomes" id="UP001056455"/>
    </source>
</evidence>
<name>A0ABY4YWF4_9MICO</name>
<protein>
    <submittedName>
        <fullName evidence="11">TRAP transporter small permease</fullName>
    </submittedName>
</protein>
<keyword evidence="12" id="KW-1185">Reference proteome</keyword>
<evidence type="ECO:0000313" key="11">
    <source>
        <dbReference type="EMBL" id="USQ81070.1"/>
    </source>
</evidence>
<accession>A0ABY4YWF4</accession>
<organism evidence="11 12">
    <name type="scientific">Ornithinimicrobium faecis</name>
    <dbReference type="NCBI Taxonomy" id="2934158"/>
    <lineage>
        <taxon>Bacteria</taxon>
        <taxon>Bacillati</taxon>
        <taxon>Actinomycetota</taxon>
        <taxon>Actinomycetes</taxon>
        <taxon>Micrococcales</taxon>
        <taxon>Ornithinimicrobiaceae</taxon>
        <taxon>Ornithinimicrobium</taxon>
    </lineage>
</organism>
<keyword evidence="4" id="KW-0997">Cell inner membrane</keyword>
<comment type="similarity">
    <text evidence="8">Belongs to the TRAP transporter small permease family.</text>
</comment>
<dbReference type="PANTHER" id="PTHR35011">
    <property type="entry name" value="2,3-DIKETO-L-GULONATE TRAP TRANSPORTER SMALL PERMEASE PROTEIN YIAM"/>
    <property type="match status" value="1"/>
</dbReference>
<proteinExistence type="inferred from homology"/>
<evidence type="ECO:0000256" key="9">
    <source>
        <dbReference type="SAM" id="Phobius"/>
    </source>
</evidence>
<evidence type="ECO:0000256" key="5">
    <source>
        <dbReference type="ARBA" id="ARBA00022692"/>
    </source>
</evidence>
<comment type="subcellular location">
    <subcellularLocation>
        <location evidence="1">Cell inner membrane</location>
        <topology evidence="1">Multi-pass membrane protein</topology>
    </subcellularLocation>
</comment>
<dbReference type="EMBL" id="CP099489">
    <property type="protein sequence ID" value="USQ81070.1"/>
    <property type="molecule type" value="Genomic_DNA"/>
</dbReference>
<feature type="transmembrane region" description="Helical" evidence="9">
    <location>
        <begin position="61"/>
        <end position="79"/>
    </location>
</feature>
<feature type="transmembrane region" description="Helical" evidence="9">
    <location>
        <begin position="21"/>
        <end position="41"/>
    </location>
</feature>
<evidence type="ECO:0000256" key="4">
    <source>
        <dbReference type="ARBA" id="ARBA00022519"/>
    </source>
</evidence>
<dbReference type="InterPro" id="IPR055348">
    <property type="entry name" value="DctQ"/>
</dbReference>
<sequence length="181" mass="19425">MTAPTPTASGARTLPRRLVRVLDLAEQTVGAICLGVILVLVSIQVVQRVTTGGSWVWSGEFAKYAMVWLTFILAAHLLRTDGHLKVDVIEQWLTPRGERIMTRITDGLIAVSCWGLVWAGWGLLTAPFLGSAPASGVPLVIVYAGPVVGLVLIALTATWFAIVGRSPEDQSDEQQLPEGVL</sequence>
<evidence type="ECO:0000256" key="1">
    <source>
        <dbReference type="ARBA" id="ARBA00004429"/>
    </source>
</evidence>
<keyword evidence="3" id="KW-1003">Cell membrane</keyword>
<evidence type="ECO:0000256" key="8">
    <source>
        <dbReference type="ARBA" id="ARBA00038436"/>
    </source>
</evidence>
<feature type="domain" description="Tripartite ATP-independent periplasmic transporters DctQ component" evidence="10">
    <location>
        <begin position="37"/>
        <end position="157"/>
    </location>
</feature>
<evidence type="ECO:0000256" key="3">
    <source>
        <dbReference type="ARBA" id="ARBA00022475"/>
    </source>
</evidence>
<dbReference type="PANTHER" id="PTHR35011:SF2">
    <property type="entry name" value="2,3-DIKETO-L-GULONATE TRAP TRANSPORTER SMALL PERMEASE PROTEIN YIAM"/>
    <property type="match status" value="1"/>
</dbReference>
<dbReference type="RefSeq" id="WP_252594454.1">
    <property type="nucleotide sequence ID" value="NZ_CP099489.1"/>
</dbReference>